<evidence type="ECO:0000313" key="2">
    <source>
        <dbReference type="Proteomes" id="UP000053676"/>
    </source>
</evidence>
<dbReference type="OMA" id="CEKWAVI"/>
<dbReference type="PANTHER" id="PTHR31362">
    <property type="entry name" value="GLYCOSYLTRANSFERASE STELLO1-RELATED"/>
    <property type="match status" value="1"/>
</dbReference>
<feature type="non-terminal residue" evidence="1">
    <location>
        <position position="1"/>
    </location>
</feature>
<evidence type="ECO:0000313" key="1">
    <source>
        <dbReference type="EMBL" id="ETN82699.1"/>
    </source>
</evidence>
<dbReference type="EMBL" id="KI658410">
    <property type="protein sequence ID" value="ETN82699.1"/>
    <property type="molecule type" value="Genomic_DNA"/>
</dbReference>
<keyword evidence="2" id="KW-1185">Reference proteome</keyword>
<dbReference type="STRING" id="51031.W2TM26"/>
<protein>
    <submittedName>
        <fullName evidence="1">Uncharacterized protein</fullName>
    </submittedName>
</protein>
<dbReference type="PANTHER" id="PTHR31362:SF0">
    <property type="entry name" value="EXOSTOSIN DOMAIN-CONTAINING PROTEIN-RELATED"/>
    <property type="match status" value="1"/>
</dbReference>
<organism evidence="1 2">
    <name type="scientific">Necator americanus</name>
    <name type="common">Human hookworm</name>
    <dbReference type="NCBI Taxonomy" id="51031"/>
    <lineage>
        <taxon>Eukaryota</taxon>
        <taxon>Metazoa</taxon>
        <taxon>Ecdysozoa</taxon>
        <taxon>Nematoda</taxon>
        <taxon>Chromadorea</taxon>
        <taxon>Rhabditida</taxon>
        <taxon>Rhabditina</taxon>
        <taxon>Rhabditomorpha</taxon>
        <taxon>Strongyloidea</taxon>
        <taxon>Ancylostomatidae</taxon>
        <taxon>Bunostominae</taxon>
        <taxon>Necator</taxon>
    </lineage>
</organism>
<dbReference type="InterPro" id="IPR005049">
    <property type="entry name" value="STL-like"/>
</dbReference>
<dbReference type="OrthoDB" id="6045904at2759"/>
<dbReference type="Pfam" id="PF03385">
    <property type="entry name" value="STELLO"/>
    <property type="match status" value="1"/>
</dbReference>
<reference evidence="2" key="1">
    <citation type="journal article" date="2014" name="Nat. Genet.">
        <title>Genome of the human hookworm Necator americanus.</title>
        <authorList>
            <person name="Tang Y.T."/>
            <person name="Gao X."/>
            <person name="Rosa B.A."/>
            <person name="Abubucker S."/>
            <person name="Hallsworth-Pepin K."/>
            <person name="Martin J."/>
            <person name="Tyagi R."/>
            <person name="Heizer E."/>
            <person name="Zhang X."/>
            <person name="Bhonagiri-Palsikar V."/>
            <person name="Minx P."/>
            <person name="Warren W.C."/>
            <person name="Wang Q."/>
            <person name="Zhan B."/>
            <person name="Hotez P.J."/>
            <person name="Sternberg P.W."/>
            <person name="Dougall A."/>
            <person name="Gaze S.T."/>
            <person name="Mulvenna J."/>
            <person name="Sotillo J."/>
            <person name="Ranganathan S."/>
            <person name="Rabelo E.M."/>
            <person name="Wilson R.K."/>
            <person name="Felgner P.L."/>
            <person name="Bethony J."/>
            <person name="Hawdon J.M."/>
            <person name="Gasser R.B."/>
            <person name="Loukas A."/>
            <person name="Mitreva M."/>
        </authorList>
    </citation>
    <scope>NUCLEOTIDE SEQUENCE [LARGE SCALE GENOMIC DNA]</scope>
</reference>
<accession>W2TM26</accession>
<dbReference type="AlphaFoldDB" id="W2TM26"/>
<gene>
    <name evidence="1" type="ORF">NECAME_17664</name>
</gene>
<name>W2TM26_NECAM</name>
<dbReference type="Proteomes" id="UP000053676">
    <property type="component" value="Unassembled WGS sequence"/>
</dbReference>
<sequence>RLSRIPNWTLVVVGDLKTPKDWYVERAHFLSVEDQEKLGYRIMGSLPYNSYARKNIGYLYAIANGAEWIYDTDDVNKPFGTMLNIFRRHSLKCRLGLEQFEYSNETSGLRYGCSSPDESKKNKKFSSEKLFNPYSFFGNADMWPRGFPVEYIQSHTNSPDRYCLCHRTRSAVVQQGLVHKDPDVDAIYRLLHANKKDGLDEKFNRFTPPVTLSRGLYLWFFPNEAGPLIIFSVTDIWRSYFAQKLLHIIGENIAFYPANAIQVRNSHDFLKDFRSERDVYKDSGKLLKFLDDWKCNDISVDKCVLQLAKAFSEKNFWRKADAELIGKWIEDLHNIR</sequence>
<proteinExistence type="predicted"/>
<dbReference type="KEGG" id="nai:NECAME_17664"/>